<dbReference type="PANTHER" id="PTHR30606">
    <property type="entry name" value="LIPID A BIOSYNTHESIS LAUROYL ACYLTRANSFERASE"/>
    <property type="match status" value="1"/>
</dbReference>
<evidence type="ECO:0000256" key="1">
    <source>
        <dbReference type="ARBA" id="ARBA00004533"/>
    </source>
</evidence>
<dbReference type="PANTHER" id="PTHR30606:SF9">
    <property type="entry name" value="LIPID A BIOSYNTHESIS LAUROYLTRANSFERASE"/>
    <property type="match status" value="1"/>
</dbReference>
<dbReference type="STRING" id="1549855.AY555_01835"/>
<comment type="subcellular location">
    <subcellularLocation>
        <location evidence="1">Cell inner membrane</location>
    </subcellularLocation>
</comment>
<dbReference type="NCBIfam" id="NF005120">
    <property type="entry name" value="PRK06553.1"/>
    <property type="match status" value="1"/>
</dbReference>
<dbReference type="CDD" id="cd07984">
    <property type="entry name" value="LPLAT_LABLAT-like"/>
    <property type="match status" value="1"/>
</dbReference>
<keyword evidence="5" id="KW-0472">Membrane</keyword>
<dbReference type="GeneID" id="53315896"/>
<sequence>MREKPTVTDILLVALACLYWALMRVLPIDVASHIGGFVLRIIGPRLRAHRVANHNLRQAFPEQDEAWIQRTLKGMWDNLGRNVGEFPHLERIMDRNSGRIQLNGAEHIQALAEDGIGGIFFSAHLANWELAALAAADQGLPIHLFYRAPNNPLMRRLFTRLRRGNGILLPKGASGARQGLALLKSGEHVGMLVDQKMNDGIPVPFFGRTAMTAPALAQFILKYGIPAVPARVIRLNGARFRIDILPPLLPEICADHHDGVEKIMKDVNAMVEGWIRENPEQWLWVHRRWPDE</sequence>
<evidence type="ECO:0000256" key="4">
    <source>
        <dbReference type="ARBA" id="ARBA00022679"/>
    </source>
</evidence>
<name>A0A143DC01_9PROT</name>
<evidence type="ECO:0000256" key="6">
    <source>
        <dbReference type="ARBA" id="ARBA00023315"/>
    </source>
</evidence>
<dbReference type="GO" id="GO:0016746">
    <property type="term" value="F:acyltransferase activity"/>
    <property type="evidence" value="ECO:0007669"/>
    <property type="project" value="UniProtKB-KW"/>
</dbReference>
<keyword evidence="8" id="KW-1185">Reference proteome</keyword>
<keyword evidence="6 7" id="KW-0012">Acyltransferase</keyword>
<dbReference type="OrthoDB" id="9801955at2"/>
<dbReference type="Pfam" id="PF03279">
    <property type="entry name" value="Lip_A_acyltrans"/>
    <property type="match status" value="1"/>
</dbReference>
<dbReference type="EMBL" id="CP014525">
    <property type="protein sequence ID" value="AMW34119.1"/>
    <property type="molecule type" value="Genomic_DNA"/>
</dbReference>
<organism evidence="7 8">
    <name type="scientific">Haematospirillum jordaniae</name>
    <dbReference type="NCBI Taxonomy" id="1549855"/>
    <lineage>
        <taxon>Bacteria</taxon>
        <taxon>Pseudomonadati</taxon>
        <taxon>Pseudomonadota</taxon>
        <taxon>Alphaproteobacteria</taxon>
        <taxon>Rhodospirillales</taxon>
        <taxon>Novispirillaceae</taxon>
        <taxon>Haematospirillum</taxon>
    </lineage>
</organism>
<accession>A0A143DC01</accession>
<dbReference type="Proteomes" id="UP000076066">
    <property type="component" value="Chromosome"/>
</dbReference>
<keyword evidence="2" id="KW-1003">Cell membrane</keyword>
<proteinExistence type="predicted"/>
<reference evidence="7 8" key="1">
    <citation type="submission" date="2016-02" db="EMBL/GenBank/DDBJ databases">
        <title>Complete Genome of H5569, the type strain of the newly described species Haematospirillium jordaniae.</title>
        <authorList>
            <person name="Nicholson A.C."/>
            <person name="Humrighouse B.W."/>
            <person name="Loparov V."/>
            <person name="McQuiston J.R."/>
        </authorList>
    </citation>
    <scope>NUCLEOTIDE SEQUENCE [LARGE SCALE GENOMIC DNA]</scope>
    <source>
        <strain evidence="7 8">H5569</strain>
    </source>
</reference>
<dbReference type="AlphaFoldDB" id="A0A143DC01"/>
<dbReference type="InterPro" id="IPR004960">
    <property type="entry name" value="LipA_acyltrans"/>
</dbReference>
<evidence type="ECO:0000256" key="2">
    <source>
        <dbReference type="ARBA" id="ARBA00022475"/>
    </source>
</evidence>
<dbReference type="KEGG" id="hjo:AY555_01835"/>
<protein>
    <submittedName>
        <fullName evidence="7">Lauroyl acyltransferase</fullName>
    </submittedName>
</protein>
<evidence type="ECO:0000256" key="3">
    <source>
        <dbReference type="ARBA" id="ARBA00022519"/>
    </source>
</evidence>
<evidence type="ECO:0000313" key="8">
    <source>
        <dbReference type="Proteomes" id="UP000076066"/>
    </source>
</evidence>
<keyword evidence="3" id="KW-0997">Cell inner membrane</keyword>
<gene>
    <name evidence="7" type="ORF">AY555_01835</name>
</gene>
<evidence type="ECO:0000256" key="5">
    <source>
        <dbReference type="ARBA" id="ARBA00023136"/>
    </source>
</evidence>
<evidence type="ECO:0000313" key="7">
    <source>
        <dbReference type="EMBL" id="AMW34119.1"/>
    </source>
</evidence>
<keyword evidence="4 7" id="KW-0808">Transferase</keyword>
<dbReference type="GO" id="GO:0009247">
    <property type="term" value="P:glycolipid biosynthetic process"/>
    <property type="evidence" value="ECO:0007669"/>
    <property type="project" value="UniProtKB-ARBA"/>
</dbReference>
<dbReference type="RefSeq" id="WP_066132670.1">
    <property type="nucleotide sequence ID" value="NZ_CP014525.1"/>
</dbReference>
<dbReference type="GO" id="GO:0005886">
    <property type="term" value="C:plasma membrane"/>
    <property type="evidence" value="ECO:0007669"/>
    <property type="project" value="UniProtKB-SubCell"/>
</dbReference>